<dbReference type="InterPro" id="IPR018490">
    <property type="entry name" value="cNMP-bd_dom_sf"/>
</dbReference>
<reference evidence="2" key="1">
    <citation type="submission" date="2023-05" db="EMBL/GenBank/DDBJ databases">
        <authorList>
            <person name="Zhang X."/>
        </authorList>
    </citation>
    <scope>NUCLEOTIDE SEQUENCE</scope>
    <source>
        <strain evidence="2">BD1B2-1</strain>
    </source>
</reference>
<dbReference type="Gene3D" id="2.60.120.10">
    <property type="entry name" value="Jelly Rolls"/>
    <property type="match status" value="1"/>
</dbReference>
<dbReference type="AlphaFoldDB" id="A0AAE3RCH7"/>
<feature type="domain" description="Cyclic nucleotide-binding" evidence="1">
    <location>
        <begin position="29"/>
        <end position="115"/>
    </location>
</feature>
<evidence type="ECO:0000313" key="3">
    <source>
        <dbReference type="Proteomes" id="UP001232063"/>
    </source>
</evidence>
<protein>
    <submittedName>
        <fullName evidence="2">Crp/Fnr family transcriptional regulator</fullName>
    </submittedName>
</protein>
<proteinExistence type="predicted"/>
<dbReference type="Proteomes" id="UP001232063">
    <property type="component" value="Unassembled WGS sequence"/>
</dbReference>
<keyword evidence="3" id="KW-1185">Reference proteome</keyword>
<dbReference type="RefSeq" id="WP_314518418.1">
    <property type="nucleotide sequence ID" value="NZ_JASJOU010000018.1"/>
</dbReference>
<dbReference type="EMBL" id="JASJOU010000018">
    <property type="protein sequence ID" value="MDJ1505885.1"/>
    <property type="molecule type" value="Genomic_DNA"/>
</dbReference>
<evidence type="ECO:0000313" key="2">
    <source>
        <dbReference type="EMBL" id="MDJ1505885.1"/>
    </source>
</evidence>
<dbReference type="InterPro" id="IPR014710">
    <property type="entry name" value="RmlC-like_jellyroll"/>
</dbReference>
<sequence length="190" mass="22034">MEKLKAVLSFGGILTNSDIATILSYFEERELESGEYFLTIGNVCNEIGFICSGVVRTYLLSEGGEEVTRYFFRENQFIVDLESYYSRKPSTYPLQAVVKSRINCIRHKDWEKLTETIPQLFILTKVLSEALLLTKLKDTDFLNFGTATDKYREFIRRYPDLALYVPQQYIASYLNITPQSLSRIRKTIAF</sequence>
<name>A0AAE3RCH7_9BACT</name>
<accession>A0AAE3RCH7</accession>
<dbReference type="SUPFAM" id="SSF51206">
    <property type="entry name" value="cAMP-binding domain-like"/>
    <property type="match status" value="1"/>
</dbReference>
<dbReference type="Pfam" id="PF00027">
    <property type="entry name" value="cNMP_binding"/>
    <property type="match status" value="1"/>
</dbReference>
<organism evidence="2 3">
    <name type="scientific">Xanthocytophaga agilis</name>
    <dbReference type="NCBI Taxonomy" id="3048010"/>
    <lineage>
        <taxon>Bacteria</taxon>
        <taxon>Pseudomonadati</taxon>
        <taxon>Bacteroidota</taxon>
        <taxon>Cytophagia</taxon>
        <taxon>Cytophagales</taxon>
        <taxon>Rhodocytophagaceae</taxon>
        <taxon>Xanthocytophaga</taxon>
    </lineage>
</organism>
<dbReference type="CDD" id="cd00038">
    <property type="entry name" value="CAP_ED"/>
    <property type="match status" value="1"/>
</dbReference>
<evidence type="ECO:0000259" key="1">
    <source>
        <dbReference type="Pfam" id="PF00027"/>
    </source>
</evidence>
<dbReference type="InterPro" id="IPR000595">
    <property type="entry name" value="cNMP-bd_dom"/>
</dbReference>
<comment type="caution">
    <text evidence="2">The sequence shown here is derived from an EMBL/GenBank/DDBJ whole genome shotgun (WGS) entry which is preliminary data.</text>
</comment>
<gene>
    <name evidence="2" type="ORF">QNI22_34830</name>
</gene>